<organism evidence="2 3">
    <name type="scientific">Schistosoma mekongi</name>
    <name type="common">Parasitic worm</name>
    <dbReference type="NCBI Taxonomy" id="38744"/>
    <lineage>
        <taxon>Eukaryota</taxon>
        <taxon>Metazoa</taxon>
        <taxon>Spiralia</taxon>
        <taxon>Lophotrochozoa</taxon>
        <taxon>Platyhelminthes</taxon>
        <taxon>Trematoda</taxon>
        <taxon>Digenea</taxon>
        <taxon>Strigeidida</taxon>
        <taxon>Schistosomatoidea</taxon>
        <taxon>Schistosomatidae</taxon>
        <taxon>Schistosoma</taxon>
    </lineage>
</organism>
<keyword evidence="3" id="KW-1185">Reference proteome</keyword>
<evidence type="ECO:0000256" key="1">
    <source>
        <dbReference type="SAM" id="MobiDB-lite"/>
    </source>
</evidence>
<name>A0AAE2D6R0_SCHME</name>
<dbReference type="Proteomes" id="UP001292079">
    <property type="component" value="Unassembled WGS sequence"/>
</dbReference>
<dbReference type="EMBL" id="JALJAT010000002">
    <property type="protein sequence ID" value="KAK4472165.1"/>
    <property type="molecule type" value="Genomic_DNA"/>
</dbReference>
<accession>A0AAE2D6R0</accession>
<reference evidence="2" key="2">
    <citation type="journal article" date="2023" name="Infect Dis Poverty">
        <title>Chromosome-scale genome of the human blood fluke Schistosoma mekongi and its implications for public health.</title>
        <authorList>
            <person name="Zhou M."/>
            <person name="Xu L."/>
            <person name="Xu D."/>
            <person name="Chen W."/>
            <person name="Khan J."/>
            <person name="Hu Y."/>
            <person name="Huang H."/>
            <person name="Wei H."/>
            <person name="Zhang Y."/>
            <person name="Chusongsang P."/>
            <person name="Tanasarnprasert K."/>
            <person name="Hu X."/>
            <person name="Limpanont Y."/>
            <person name="Lv Z."/>
        </authorList>
    </citation>
    <scope>NUCLEOTIDE SEQUENCE</scope>
    <source>
        <strain evidence="2">LV_2022a</strain>
    </source>
</reference>
<sequence>MLVLKYCNWNSVPISFYILDDEFVVPHMDISCLQNSIAYQKVLDEPWTYLHNWDSLTPSVQQEVAQNFLSELSALKAEMAVTQGVFDPSAVANQNVSYDTASEQKQHGNSTENPPDTK</sequence>
<proteinExistence type="predicted"/>
<gene>
    <name evidence="2" type="ORF">MN116_000463</name>
</gene>
<protein>
    <submittedName>
        <fullName evidence="2">Uncharacterized protein</fullName>
    </submittedName>
</protein>
<comment type="caution">
    <text evidence="2">The sequence shown here is derived from an EMBL/GenBank/DDBJ whole genome shotgun (WGS) entry which is preliminary data.</text>
</comment>
<evidence type="ECO:0000313" key="2">
    <source>
        <dbReference type="EMBL" id="KAK4472165.1"/>
    </source>
</evidence>
<feature type="region of interest" description="Disordered" evidence="1">
    <location>
        <begin position="97"/>
        <end position="118"/>
    </location>
</feature>
<dbReference type="AlphaFoldDB" id="A0AAE2D6R0"/>
<reference evidence="2" key="1">
    <citation type="submission" date="2022-04" db="EMBL/GenBank/DDBJ databases">
        <authorList>
            <person name="Xu L."/>
            <person name="Lv Z."/>
        </authorList>
    </citation>
    <scope>NUCLEOTIDE SEQUENCE</scope>
    <source>
        <strain evidence="2">LV_2022a</strain>
    </source>
</reference>
<evidence type="ECO:0000313" key="3">
    <source>
        <dbReference type="Proteomes" id="UP001292079"/>
    </source>
</evidence>